<sequence>MTKRLLISTAGLACPALENGVQPQRQPQRQPQQHPRQRRQLQWRERGGLARCAYGGVGCAVPVDVP</sequence>
<evidence type="ECO:0000313" key="2">
    <source>
        <dbReference type="EMBL" id="MBO2454166.1"/>
    </source>
</evidence>
<protein>
    <submittedName>
        <fullName evidence="2">Uncharacterized protein</fullName>
    </submittedName>
</protein>
<dbReference type="RefSeq" id="WP_208262341.1">
    <property type="nucleotide sequence ID" value="NZ_JAGEOJ010000024.1"/>
</dbReference>
<reference evidence="2" key="1">
    <citation type="submission" date="2021-03" db="EMBL/GenBank/DDBJ databases">
        <authorList>
            <person name="Kanchanasin P."/>
            <person name="Saeng-In P."/>
            <person name="Phongsopitanun W."/>
            <person name="Yuki M."/>
            <person name="Kudo T."/>
            <person name="Ohkuma M."/>
            <person name="Tanasupawat S."/>
        </authorList>
    </citation>
    <scope>NUCLEOTIDE SEQUENCE</scope>
    <source>
        <strain evidence="2">GKU 128</strain>
    </source>
</reference>
<organism evidence="2 3">
    <name type="scientific">Actinomadura barringtoniae</name>
    <dbReference type="NCBI Taxonomy" id="1427535"/>
    <lineage>
        <taxon>Bacteria</taxon>
        <taxon>Bacillati</taxon>
        <taxon>Actinomycetota</taxon>
        <taxon>Actinomycetes</taxon>
        <taxon>Streptosporangiales</taxon>
        <taxon>Thermomonosporaceae</taxon>
        <taxon>Actinomadura</taxon>
    </lineage>
</organism>
<proteinExistence type="predicted"/>
<feature type="compositionally biased region" description="Low complexity" evidence="1">
    <location>
        <begin position="22"/>
        <end position="34"/>
    </location>
</feature>
<feature type="region of interest" description="Disordered" evidence="1">
    <location>
        <begin position="17"/>
        <end position="41"/>
    </location>
</feature>
<dbReference type="EMBL" id="JAGEOJ010000024">
    <property type="protein sequence ID" value="MBO2454166.1"/>
    <property type="molecule type" value="Genomic_DNA"/>
</dbReference>
<accession>A0A939PK07</accession>
<name>A0A939PK07_9ACTN</name>
<comment type="caution">
    <text evidence="2">The sequence shown here is derived from an EMBL/GenBank/DDBJ whole genome shotgun (WGS) entry which is preliminary data.</text>
</comment>
<dbReference type="AlphaFoldDB" id="A0A939PK07"/>
<evidence type="ECO:0000256" key="1">
    <source>
        <dbReference type="SAM" id="MobiDB-lite"/>
    </source>
</evidence>
<evidence type="ECO:0000313" key="3">
    <source>
        <dbReference type="Proteomes" id="UP000669179"/>
    </source>
</evidence>
<keyword evidence="3" id="KW-1185">Reference proteome</keyword>
<gene>
    <name evidence="2" type="ORF">J4573_44260</name>
</gene>
<dbReference type="Proteomes" id="UP000669179">
    <property type="component" value="Unassembled WGS sequence"/>
</dbReference>